<dbReference type="AlphaFoldDB" id="A0A7X0DLR6"/>
<reference evidence="1 2" key="1">
    <citation type="submission" date="2020-08" db="EMBL/GenBank/DDBJ databases">
        <title>Genomic Encyclopedia of Type Strains, Phase IV (KMG-IV): sequencing the most valuable type-strain genomes for metagenomic binning, comparative biology and taxonomic classification.</title>
        <authorList>
            <person name="Goeker M."/>
        </authorList>
    </citation>
    <scope>NUCLEOTIDE SEQUENCE [LARGE SCALE GENOMIC DNA]</scope>
    <source>
        <strain evidence="1 2">DSM 17992</strain>
    </source>
</reference>
<evidence type="ECO:0000313" key="2">
    <source>
        <dbReference type="Proteomes" id="UP000575983"/>
    </source>
</evidence>
<keyword evidence="2" id="KW-1185">Reference proteome</keyword>
<evidence type="ECO:0000313" key="1">
    <source>
        <dbReference type="EMBL" id="MBB6208457.1"/>
    </source>
</evidence>
<dbReference type="Proteomes" id="UP000575983">
    <property type="component" value="Unassembled WGS sequence"/>
</dbReference>
<organism evidence="1 2">
    <name type="scientific">Borreliella lanei</name>
    <dbReference type="NCBI Taxonomy" id="373540"/>
    <lineage>
        <taxon>Bacteria</taxon>
        <taxon>Pseudomonadati</taxon>
        <taxon>Spirochaetota</taxon>
        <taxon>Spirochaetia</taxon>
        <taxon>Spirochaetales</taxon>
        <taxon>Borreliaceae</taxon>
        <taxon>Borreliella</taxon>
    </lineage>
</organism>
<protein>
    <submittedName>
        <fullName evidence="1">Uncharacterized protein</fullName>
    </submittedName>
</protein>
<comment type="caution">
    <text evidence="1">The sequence shown here is derived from an EMBL/GenBank/DDBJ whole genome shotgun (WGS) entry which is preliminary data.</text>
</comment>
<dbReference type="EMBL" id="JACHFC010000007">
    <property type="protein sequence ID" value="MBB6208457.1"/>
    <property type="molecule type" value="Genomic_DNA"/>
</dbReference>
<sequence>MEITLKYMKIEKPFIQCNNKDSFIKIETENYKTMYHEK</sequence>
<gene>
    <name evidence="1" type="ORF">HNQ06_000987</name>
</gene>
<accession>A0A7X0DLR6</accession>
<name>A0A7X0DLR6_9SPIR</name>
<proteinExistence type="predicted"/>